<organism evidence="1 2">
    <name type="scientific">Liparis tanakae</name>
    <name type="common">Tanaka's snailfish</name>
    <dbReference type="NCBI Taxonomy" id="230148"/>
    <lineage>
        <taxon>Eukaryota</taxon>
        <taxon>Metazoa</taxon>
        <taxon>Chordata</taxon>
        <taxon>Craniata</taxon>
        <taxon>Vertebrata</taxon>
        <taxon>Euteleostomi</taxon>
        <taxon>Actinopterygii</taxon>
        <taxon>Neopterygii</taxon>
        <taxon>Teleostei</taxon>
        <taxon>Neoteleostei</taxon>
        <taxon>Acanthomorphata</taxon>
        <taxon>Eupercaria</taxon>
        <taxon>Perciformes</taxon>
        <taxon>Cottioidei</taxon>
        <taxon>Cottales</taxon>
        <taxon>Liparidae</taxon>
        <taxon>Liparis</taxon>
    </lineage>
</organism>
<evidence type="ECO:0000313" key="2">
    <source>
        <dbReference type="Proteomes" id="UP000314294"/>
    </source>
</evidence>
<dbReference type="AlphaFoldDB" id="A0A4Z2E0X4"/>
<dbReference type="Proteomes" id="UP000314294">
    <property type="component" value="Unassembled WGS sequence"/>
</dbReference>
<accession>A0A4Z2E0X4</accession>
<gene>
    <name evidence="1" type="ORF">EYF80_067502</name>
</gene>
<dbReference type="EMBL" id="SRLO01022752">
    <property type="protein sequence ID" value="TNN22384.1"/>
    <property type="molecule type" value="Genomic_DNA"/>
</dbReference>
<sequence length="130" mass="13982">MLLHIALRRSVRREDNSLAVVGVPRSAADLLWASSMFRFGSLPDPNILSPGHASSLQATPLQATPPLSTRCCAHGLQASLQTTAPLSRPRLLSRPHLLSRPRLLSLGHASYLDHASSPDHSSSLQTTPPL</sequence>
<name>A0A4Z2E0X4_9TELE</name>
<protein>
    <submittedName>
        <fullName evidence="1">Uncharacterized protein</fullName>
    </submittedName>
</protein>
<proteinExistence type="predicted"/>
<keyword evidence="2" id="KW-1185">Reference proteome</keyword>
<evidence type="ECO:0000313" key="1">
    <source>
        <dbReference type="EMBL" id="TNN22384.1"/>
    </source>
</evidence>
<comment type="caution">
    <text evidence="1">The sequence shown here is derived from an EMBL/GenBank/DDBJ whole genome shotgun (WGS) entry which is preliminary data.</text>
</comment>
<reference evidence="1 2" key="1">
    <citation type="submission" date="2019-03" db="EMBL/GenBank/DDBJ databases">
        <title>First draft genome of Liparis tanakae, snailfish: a comprehensive survey of snailfish specific genes.</title>
        <authorList>
            <person name="Kim W."/>
            <person name="Song I."/>
            <person name="Jeong J.-H."/>
            <person name="Kim D."/>
            <person name="Kim S."/>
            <person name="Ryu S."/>
            <person name="Song J.Y."/>
            <person name="Lee S.K."/>
        </authorList>
    </citation>
    <scope>NUCLEOTIDE SEQUENCE [LARGE SCALE GENOMIC DNA]</scope>
    <source>
        <tissue evidence="1">Muscle</tissue>
    </source>
</reference>